<comment type="caution">
    <text evidence="1">The sequence shown here is derived from an EMBL/GenBank/DDBJ whole genome shotgun (WGS) entry which is preliminary data.</text>
</comment>
<reference evidence="1 2" key="1">
    <citation type="journal article" date="2021" name="Nat. Commun.">
        <title>Genetic determinants of endophytism in the Arabidopsis root mycobiome.</title>
        <authorList>
            <person name="Mesny F."/>
            <person name="Miyauchi S."/>
            <person name="Thiergart T."/>
            <person name="Pickel B."/>
            <person name="Atanasova L."/>
            <person name="Karlsson M."/>
            <person name="Huettel B."/>
            <person name="Barry K.W."/>
            <person name="Haridas S."/>
            <person name="Chen C."/>
            <person name="Bauer D."/>
            <person name="Andreopoulos W."/>
            <person name="Pangilinan J."/>
            <person name="LaButti K."/>
            <person name="Riley R."/>
            <person name="Lipzen A."/>
            <person name="Clum A."/>
            <person name="Drula E."/>
            <person name="Henrissat B."/>
            <person name="Kohler A."/>
            <person name="Grigoriev I.V."/>
            <person name="Martin F.M."/>
            <person name="Hacquard S."/>
        </authorList>
    </citation>
    <scope>NUCLEOTIDE SEQUENCE [LARGE SCALE GENOMIC DNA]</scope>
    <source>
        <strain evidence="1 2">MPI-SDFR-AT-0079</strain>
    </source>
</reference>
<sequence length="761" mass="84793">MAKPVADTLSRAENAAGFVSDHNPILGFSHMHDSGTGGQPSLGNFPLFVHPGCPGDDPSRCAYSVMDRPTDRVEGSVFAAPGYFTVNLTNTVRAEMTASERVALYRFGFWGEEKVDVRRVEGEEVVRGVPYSPVVVVDLVDLMNSRSTGGIQVFPESGRVVGHGTYGPSFGAGKYSAYFCADFRGAAIRKTGTFTTNEAVEEPKFLDSVGAGYHMPTGSAGAWLQFEAPANNSLLARVGVSFMSVDQACENAEREIPDWHFERVESDARKEWRKKLGAIEIDATGVSEDLQTTFWSGLYRTMLSPQNYTGENPLWNSTEPYYDSFYCIWDSFRAQHPLLTIIDPEVQTDMVRALLDIYRHEGKLPDCRMSFSKGFSQGGSNADVVVADAFIKDLRDGIDWTTAYEAVVSDAEVEPSNWGLGGRGSLVSWHELGYIPKDDKDRNGTGPMSRSISRGVEYAYNDFCIALIAQGLGHEADAAKYRRRGGNWRNYWNPTQRDVFKDANGDLTQTDFTGFMQARLTNGSFRYTNTRACSPVQDMHSCYYDTGLDTYEGSPWLYSFYAPQDMATLIRLMGGRDAFVERLAYFHTSGISYLGNEQGFLPVFQFHYAGRPGMSAHFVREYIPGQFNATVNGIPGNDDCAMGAFSAFAMMGFFPVAGQDVYLLSTPFFPEVRLRAKRKGKWAVIRVRDFDPQGKRKYIQRARLNGKDYTKNWITHDFFLKGGVLELWAGEEEGSWGTREEDLPPSYPIQWEEGPGLSEGV</sequence>
<accession>A0ACB7NWH2</accession>
<evidence type="ECO:0000313" key="1">
    <source>
        <dbReference type="EMBL" id="KAH6617042.1"/>
    </source>
</evidence>
<organism evidence="1 2">
    <name type="scientific">Chaetomium tenue</name>
    <dbReference type="NCBI Taxonomy" id="1854479"/>
    <lineage>
        <taxon>Eukaryota</taxon>
        <taxon>Fungi</taxon>
        <taxon>Dikarya</taxon>
        <taxon>Ascomycota</taxon>
        <taxon>Pezizomycotina</taxon>
        <taxon>Sordariomycetes</taxon>
        <taxon>Sordariomycetidae</taxon>
        <taxon>Sordariales</taxon>
        <taxon>Chaetomiaceae</taxon>
        <taxon>Chaetomium</taxon>
    </lineage>
</organism>
<keyword evidence="1" id="KW-0378">Hydrolase</keyword>
<name>A0ACB7NWH2_9PEZI</name>
<keyword evidence="2" id="KW-1185">Reference proteome</keyword>
<evidence type="ECO:0000313" key="2">
    <source>
        <dbReference type="Proteomes" id="UP000724584"/>
    </source>
</evidence>
<proteinExistence type="predicted"/>
<protein>
    <submittedName>
        <fullName evidence="1">Glycoside hydrolase family 92 protein</fullName>
    </submittedName>
</protein>
<dbReference type="Proteomes" id="UP000724584">
    <property type="component" value="Unassembled WGS sequence"/>
</dbReference>
<gene>
    <name evidence="1" type="ORF">F5144DRAFT_499323</name>
</gene>
<dbReference type="EMBL" id="JAGIZQ010000007">
    <property type="protein sequence ID" value="KAH6617042.1"/>
    <property type="molecule type" value="Genomic_DNA"/>
</dbReference>